<accession>A0ABR3QJ70</accession>
<gene>
    <name evidence="1" type="ORF">SLS59_009975</name>
</gene>
<proteinExistence type="predicted"/>
<organism evidence="1 2">
    <name type="scientific">Nothophoma quercina</name>
    <dbReference type="NCBI Taxonomy" id="749835"/>
    <lineage>
        <taxon>Eukaryota</taxon>
        <taxon>Fungi</taxon>
        <taxon>Dikarya</taxon>
        <taxon>Ascomycota</taxon>
        <taxon>Pezizomycotina</taxon>
        <taxon>Dothideomycetes</taxon>
        <taxon>Pleosporomycetidae</taxon>
        <taxon>Pleosporales</taxon>
        <taxon>Pleosporineae</taxon>
        <taxon>Didymellaceae</taxon>
        <taxon>Nothophoma</taxon>
    </lineage>
</organism>
<protein>
    <submittedName>
        <fullName evidence="1">Uncharacterized protein</fullName>
    </submittedName>
</protein>
<dbReference type="PANTHER" id="PTHR35391">
    <property type="entry name" value="C2H2-TYPE DOMAIN-CONTAINING PROTEIN-RELATED"/>
    <property type="match status" value="1"/>
</dbReference>
<dbReference type="Proteomes" id="UP001521222">
    <property type="component" value="Unassembled WGS sequence"/>
</dbReference>
<keyword evidence="2" id="KW-1185">Reference proteome</keyword>
<name>A0ABR3QJ70_9PLEO</name>
<comment type="caution">
    <text evidence="1">The sequence shown here is derived from an EMBL/GenBank/DDBJ whole genome shotgun (WGS) entry which is preliminary data.</text>
</comment>
<dbReference type="PANTHER" id="PTHR35391:SF7">
    <property type="entry name" value="C2H2-TYPE DOMAIN-CONTAINING PROTEIN"/>
    <property type="match status" value="1"/>
</dbReference>
<reference evidence="1 2" key="1">
    <citation type="submission" date="2024-02" db="EMBL/GenBank/DDBJ databases">
        <title>De novo assembly and annotation of 12 fungi associated with fruit tree decline syndrome in Ontario, Canada.</title>
        <authorList>
            <person name="Sulman M."/>
            <person name="Ellouze W."/>
            <person name="Ilyukhin E."/>
        </authorList>
    </citation>
    <scope>NUCLEOTIDE SEQUENCE [LARGE SCALE GENOMIC DNA]</scope>
    <source>
        <strain evidence="1 2">M97-236</strain>
    </source>
</reference>
<sequence>MNGEIAQQVSKYLEAFACVKDGLSQADDHIKRKIPAEGLTDELGRFRIWVANSGAHRRGRGSLDHKLREASHIQVRILKLLENLLAILQDMKEIIDGERPSWEDFSDSDSDDLDDNSLLHDANAPSCELRQLLSNLADINTYLMRLSIAIRNPAPHDQFKASAHINVSFLEPYDIQHVQGKFPSVRSELVVRLGGAISRRRQYLLYRKGHRARLSEGLDPEQEPLAAEGTVISSLPSGLKHNTAAPLLEDDDNYDDLALGTSYSSSHNDFAKLRPPKMPRIAQDGQPFESALSTSVRRLIEPMNPVVSGSTMNCKRIEHGGTASKAVVREVPVI</sequence>
<evidence type="ECO:0000313" key="1">
    <source>
        <dbReference type="EMBL" id="KAL1592093.1"/>
    </source>
</evidence>
<dbReference type="EMBL" id="JAKIXB020000050">
    <property type="protein sequence ID" value="KAL1592093.1"/>
    <property type="molecule type" value="Genomic_DNA"/>
</dbReference>
<evidence type="ECO:0000313" key="2">
    <source>
        <dbReference type="Proteomes" id="UP001521222"/>
    </source>
</evidence>